<organism evidence="2">
    <name type="scientific">Tanacetum cinerariifolium</name>
    <name type="common">Dalmatian daisy</name>
    <name type="synonym">Chrysanthemum cinerariifolium</name>
    <dbReference type="NCBI Taxonomy" id="118510"/>
    <lineage>
        <taxon>Eukaryota</taxon>
        <taxon>Viridiplantae</taxon>
        <taxon>Streptophyta</taxon>
        <taxon>Embryophyta</taxon>
        <taxon>Tracheophyta</taxon>
        <taxon>Spermatophyta</taxon>
        <taxon>Magnoliopsida</taxon>
        <taxon>eudicotyledons</taxon>
        <taxon>Gunneridae</taxon>
        <taxon>Pentapetalae</taxon>
        <taxon>asterids</taxon>
        <taxon>campanulids</taxon>
        <taxon>Asterales</taxon>
        <taxon>Asteraceae</taxon>
        <taxon>Asteroideae</taxon>
        <taxon>Anthemideae</taxon>
        <taxon>Anthemidinae</taxon>
        <taxon>Tanacetum</taxon>
    </lineage>
</organism>
<evidence type="ECO:0000256" key="1">
    <source>
        <dbReference type="SAM" id="MobiDB-lite"/>
    </source>
</evidence>
<name>A0A699RXJ2_TANCI</name>
<comment type="caution">
    <text evidence="2">The sequence shown here is derived from an EMBL/GenBank/DDBJ whole genome shotgun (WGS) entry which is preliminary data.</text>
</comment>
<accession>A0A699RXJ2</accession>
<feature type="region of interest" description="Disordered" evidence="1">
    <location>
        <begin position="51"/>
        <end position="82"/>
    </location>
</feature>
<reference evidence="2" key="1">
    <citation type="journal article" date="2019" name="Sci. Rep.">
        <title>Draft genome of Tanacetum cinerariifolium, the natural source of mosquito coil.</title>
        <authorList>
            <person name="Yamashiro T."/>
            <person name="Shiraishi A."/>
            <person name="Satake H."/>
            <person name="Nakayama K."/>
        </authorList>
    </citation>
    <scope>NUCLEOTIDE SEQUENCE</scope>
</reference>
<evidence type="ECO:0000313" key="2">
    <source>
        <dbReference type="EMBL" id="GFC87804.1"/>
    </source>
</evidence>
<feature type="non-terminal residue" evidence="2">
    <location>
        <position position="1"/>
    </location>
</feature>
<dbReference type="AlphaFoldDB" id="A0A699RXJ2"/>
<evidence type="ECO:0008006" key="3">
    <source>
        <dbReference type="Google" id="ProtNLM"/>
    </source>
</evidence>
<protein>
    <recommendedName>
        <fullName evidence="3">CCHC-type domain-containing protein</fullName>
    </recommendedName>
</protein>
<proteinExistence type="predicted"/>
<dbReference type="EMBL" id="BKCJ011112162">
    <property type="protein sequence ID" value="GFC87804.1"/>
    <property type="molecule type" value="Genomic_DNA"/>
</dbReference>
<gene>
    <name evidence="2" type="ORF">Tci_859774</name>
</gene>
<sequence>SSVSKLCFVCGSRAHLIKDCDFYEKQMANSTVGIRVGYAVRSLPVPTGNLMVKPVPTGQPKVKPVPTGRPKVNPVPTAKPKV</sequence>